<evidence type="ECO:0000256" key="1">
    <source>
        <dbReference type="SAM" id="SignalP"/>
    </source>
</evidence>
<feature type="signal peptide" evidence="1">
    <location>
        <begin position="1"/>
        <end position="23"/>
    </location>
</feature>
<keyword evidence="3" id="KW-1185">Reference proteome</keyword>
<keyword evidence="1" id="KW-0732">Signal</keyword>
<proteinExistence type="predicted"/>
<dbReference type="RefSeq" id="WP_114768524.1">
    <property type="nucleotide sequence ID" value="NZ_QQBB01000001.1"/>
</dbReference>
<evidence type="ECO:0000313" key="3">
    <source>
        <dbReference type="Proteomes" id="UP000254925"/>
    </source>
</evidence>
<sequence>MAQMNRFVLTAILAGLGAAPASALPAASLSGPDPVAVPAQFFQFSIDSEDDGYIHDRHYDWKQYRDATSRKERVRDYYRMQKEAEKDYWRAQKDMQKQMIKRQRGW</sequence>
<gene>
    <name evidence="2" type="ORF">DES45_101675</name>
</gene>
<dbReference type="EMBL" id="QQBB01000001">
    <property type="protein sequence ID" value="RDI62405.1"/>
    <property type="molecule type" value="Genomic_DNA"/>
</dbReference>
<comment type="caution">
    <text evidence="2">The sequence shown here is derived from an EMBL/GenBank/DDBJ whole genome shotgun (WGS) entry which is preliminary data.</text>
</comment>
<dbReference type="AlphaFoldDB" id="A0A370HVG8"/>
<reference evidence="2 3" key="1">
    <citation type="submission" date="2018-07" db="EMBL/GenBank/DDBJ databases">
        <title>Genomic Encyclopedia of Type Strains, Phase IV (KMG-IV): sequencing the most valuable type-strain genomes for metagenomic binning, comparative biology and taxonomic classification.</title>
        <authorList>
            <person name="Goeker M."/>
        </authorList>
    </citation>
    <scope>NUCLEOTIDE SEQUENCE [LARGE SCALE GENOMIC DNA]</scope>
    <source>
        <strain evidence="2 3">DSM 14364</strain>
    </source>
</reference>
<accession>A0A370HVG8</accession>
<organism evidence="2 3">
    <name type="scientific">Microvirga subterranea</name>
    <dbReference type="NCBI Taxonomy" id="186651"/>
    <lineage>
        <taxon>Bacteria</taxon>
        <taxon>Pseudomonadati</taxon>
        <taxon>Pseudomonadota</taxon>
        <taxon>Alphaproteobacteria</taxon>
        <taxon>Hyphomicrobiales</taxon>
        <taxon>Methylobacteriaceae</taxon>
        <taxon>Microvirga</taxon>
    </lineage>
</organism>
<protein>
    <submittedName>
        <fullName evidence="2">Uncharacterized protein</fullName>
    </submittedName>
</protein>
<evidence type="ECO:0000313" key="2">
    <source>
        <dbReference type="EMBL" id="RDI62405.1"/>
    </source>
</evidence>
<dbReference type="OrthoDB" id="8163267at2"/>
<dbReference type="Proteomes" id="UP000254925">
    <property type="component" value="Unassembled WGS sequence"/>
</dbReference>
<name>A0A370HVG8_9HYPH</name>
<feature type="chain" id="PRO_5016959566" evidence="1">
    <location>
        <begin position="24"/>
        <end position="106"/>
    </location>
</feature>